<dbReference type="Pfam" id="PF09339">
    <property type="entry name" value="HTH_IclR"/>
    <property type="match status" value="1"/>
</dbReference>
<dbReference type="RefSeq" id="WP_246567535.1">
    <property type="nucleotide sequence ID" value="NZ_AP023359.1"/>
</dbReference>
<accession>A0A810N238</accession>
<evidence type="ECO:0000259" key="5">
    <source>
        <dbReference type="PROSITE" id="PS51077"/>
    </source>
</evidence>
<evidence type="ECO:0000256" key="1">
    <source>
        <dbReference type="ARBA" id="ARBA00023015"/>
    </source>
</evidence>
<dbReference type="Gene3D" id="3.30.450.40">
    <property type="match status" value="1"/>
</dbReference>
<evidence type="ECO:0000259" key="6">
    <source>
        <dbReference type="PROSITE" id="PS51078"/>
    </source>
</evidence>
<dbReference type="PROSITE" id="PS51078">
    <property type="entry name" value="ICLR_ED"/>
    <property type="match status" value="1"/>
</dbReference>
<dbReference type="PROSITE" id="PS51077">
    <property type="entry name" value="HTH_ICLR"/>
    <property type="match status" value="1"/>
</dbReference>
<dbReference type="InterPro" id="IPR029016">
    <property type="entry name" value="GAF-like_dom_sf"/>
</dbReference>
<keyword evidence="1" id="KW-0805">Transcription regulation</keyword>
<reference evidence="7" key="1">
    <citation type="submission" date="2020-08" db="EMBL/GenBank/DDBJ databases">
        <title>Whole genome shotgun sequence of Polymorphospora rubra NBRC 101157.</title>
        <authorList>
            <person name="Komaki H."/>
            <person name="Tamura T."/>
        </authorList>
    </citation>
    <scope>NUCLEOTIDE SEQUENCE</scope>
    <source>
        <strain evidence="7">NBRC 101157</strain>
    </source>
</reference>
<evidence type="ECO:0000313" key="8">
    <source>
        <dbReference type="Proteomes" id="UP000680866"/>
    </source>
</evidence>
<evidence type="ECO:0000313" key="7">
    <source>
        <dbReference type="EMBL" id="BCJ67701.1"/>
    </source>
</evidence>
<evidence type="ECO:0000256" key="3">
    <source>
        <dbReference type="ARBA" id="ARBA00023163"/>
    </source>
</evidence>
<dbReference type="InterPro" id="IPR036388">
    <property type="entry name" value="WH-like_DNA-bd_sf"/>
</dbReference>
<dbReference type="SUPFAM" id="SSF55781">
    <property type="entry name" value="GAF domain-like"/>
    <property type="match status" value="1"/>
</dbReference>
<dbReference type="AlphaFoldDB" id="A0A810N238"/>
<keyword evidence="8" id="KW-1185">Reference proteome</keyword>
<protein>
    <submittedName>
        <fullName evidence="7">IclR family transcriptional regulator</fullName>
    </submittedName>
</protein>
<dbReference type="SMART" id="SM00346">
    <property type="entry name" value="HTH_ICLR"/>
    <property type="match status" value="1"/>
</dbReference>
<feature type="domain" description="IclR-ED" evidence="6">
    <location>
        <begin position="93"/>
        <end position="274"/>
    </location>
</feature>
<dbReference type="Gene3D" id="1.10.10.10">
    <property type="entry name" value="Winged helix-like DNA-binding domain superfamily/Winged helix DNA-binding domain"/>
    <property type="match status" value="1"/>
</dbReference>
<dbReference type="EMBL" id="AP023359">
    <property type="protein sequence ID" value="BCJ67701.1"/>
    <property type="molecule type" value="Genomic_DNA"/>
</dbReference>
<dbReference type="GO" id="GO:0003700">
    <property type="term" value="F:DNA-binding transcription factor activity"/>
    <property type="evidence" value="ECO:0007669"/>
    <property type="project" value="TreeGrafter"/>
</dbReference>
<dbReference type="GO" id="GO:0003677">
    <property type="term" value="F:DNA binding"/>
    <property type="evidence" value="ECO:0007669"/>
    <property type="project" value="UniProtKB-KW"/>
</dbReference>
<dbReference type="KEGG" id="pry:Prubr_47220"/>
<keyword evidence="2" id="KW-0238">DNA-binding</keyword>
<proteinExistence type="predicted"/>
<name>A0A810N238_9ACTN</name>
<dbReference type="Proteomes" id="UP000680866">
    <property type="component" value="Chromosome"/>
</dbReference>
<sequence>MPTGATVGSTAERAAPAPDRGAVGQSRSVVAVERAMDVLLFFGRSGQADLGVTEIATALGLTKAVVHRILTALRSRDLIVLDPTTHRYALGHAAVALGRSYLARTDLRTAAGPELRGLSDLTGETATLSVRRGDTRLHVDQAVPDQEEWLELDVGVPYPLHAGGSSKAFLAFLDDVQISAYLCRRLTRLTDRTITDPVRLRAEIVSIRSLGYSTSYGECRTGAASMAAPVFGHDCRVAAVIGVSGPEARFRPDTLDATEALLAAAARISDQLGYRAA</sequence>
<dbReference type="GO" id="GO:0045892">
    <property type="term" value="P:negative regulation of DNA-templated transcription"/>
    <property type="evidence" value="ECO:0007669"/>
    <property type="project" value="TreeGrafter"/>
</dbReference>
<feature type="region of interest" description="Disordered" evidence="4">
    <location>
        <begin position="1"/>
        <end position="23"/>
    </location>
</feature>
<keyword evidence="3" id="KW-0804">Transcription</keyword>
<dbReference type="InterPro" id="IPR050707">
    <property type="entry name" value="HTH_MetabolicPath_Reg"/>
</dbReference>
<gene>
    <name evidence="7" type="ORF">Prubr_47220</name>
</gene>
<dbReference type="PANTHER" id="PTHR30136:SF24">
    <property type="entry name" value="HTH-TYPE TRANSCRIPTIONAL REPRESSOR ALLR"/>
    <property type="match status" value="1"/>
</dbReference>
<dbReference type="InterPro" id="IPR014757">
    <property type="entry name" value="Tscrpt_reg_IclR_C"/>
</dbReference>
<evidence type="ECO:0000256" key="4">
    <source>
        <dbReference type="SAM" id="MobiDB-lite"/>
    </source>
</evidence>
<feature type="domain" description="HTH iclR-type" evidence="5">
    <location>
        <begin position="29"/>
        <end position="92"/>
    </location>
</feature>
<dbReference type="Pfam" id="PF01614">
    <property type="entry name" value="IclR_C"/>
    <property type="match status" value="1"/>
</dbReference>
<dbReference type="InterPro" id="IPR036390">
    <property type="entry name" value="WH_DNA-bd_sf"/>
</dbReference>
<dbReference type="SUPFAM" id="SSF46785">
    <property type="entry name" value="Winged helix' DNA-binding domain"/>
    <property type="match status" value="1"/>
</dbReference>
<dbReference type="InterPro" id="IPR005471">
    <property type="entry name" value="Tscrpt_reg_IclR_N"/>
</dbReference>
<dbReference type="PANTHER" id="PTHR30136">
    <property type="entry name" value="HELIX-TURN-HELIX TRANSCRIPTIONAL REGULATOR, ICLR FAMILY"/>
    <property type="match status" value="1"/>
</dbReference>
<evidence type="ECO:0000256" key="2">
    <source>
        <dbReference type="ARBA" id="ARBA00023125"/>
    </source>
</evidence>
<organism evidence="7 8">
    <name type="scientific">Polymorphospora rubra</name>
    <dbReference type="NCBI Taxonomy" id="338584"/>
    <lineage>
        <taxon>Bacteria</taxon>
        <taxon>Bacillati</taxon>
        <taxon>Actinomycetota</taxon>
        <taxon>Actinomycetes</taxon>
        <taxon>Micromonosporales</taxon>
        <taxon>Micromonosporaceae</taxon>
        <taxon>Polymorphospora</taxon>
    </lineage>
</organism>